<dbReference type="Proteomes" id="UP000694866">
    <property type="component" value="Unplaced"/>
</dbReference>
<gene>
    <name evidence="14" type="primary">LOC105263544</name>
</gene>
<evidence type="ECO:0000256" key="4">
    <source>
        <dbReference type="ARBA" id="ARBA00022448"/>
    </source>
</evidence>
<keyword evidence="5 12" id="KW-0679">Respiratory chain</keyword>
<keyword evidence="8 12" id="KW-0496">Mitochondrion</keyword>
<dbReference type="FunFam" id="1.10.1090.10:FF:000001">
    <property type="entry name" value="Cytochrome b-c1 complex subunit 7"/>
    <property type="match status" value="1"/>
</dbReference>
<reference evidence="14" key="1">
    <citation type="submission" date="2025-08" db="UniProtKB">
        <authorList>
            <consortium name="RefSeq"/>
        </authorList>
    </citation>
    <scope>IDENTIFICATION</scope>
    <source>
        <strain evidence="14">USDA-PBARC FA_bdor</strain>
        <tissue evidence="14">Whole organism</tissue>
    </source>
</reference>
<evidence type="ECO:0000256" key="6">
    <source>
        <dbReference type="ARBA" id="ARBA00022792"/>
    </source>
</evidence>
<evidence type="ECO:0000256" key="1">
    <source>
        <dbReference type="ARBA" id="ARBA00004443"/>
    </source>
</evidence>
<comment type="function">
    <text evidence="12">Component of the ubiquinol-cytochrome c oxidoreductase, a multisubunit transmembrane complex that is part of the mitochondrial electron transport chain which drives oxidative phosphorylation.</text>
</comment>
<proteinExistence type="inferred from homology"/>
<dbReference type="KEGG" id="fas:105263544"/>
<dbReference type="PANTHER" id="PTHR12022:SF0">
    <property type="entry name" value="CYTOCHROME B-C1 COMPLEX SUBUNIT 7"/>
    <property type="match status" value="1"/>
</dbReference>
<evidence type="ECO:0000256" key="7">
    <source>
        <dbReference type="ARBA" id="ARBA00022982"/>
    </source>
</evidence>
<dbReference type="GO" id="GO:0005743">
    <property type="term" value="C:mitochondrial inner membrane"/>
    <property type="evidence" value="ECO:0007669"/>
    <property type="project" value="UniProtKB-SubCell"/>
</dbReference>
<comment type="subunit">
    <text evidence="10">Component of the ubiquinol-cytochrome c oxidoreductase (cytochrome b-c1 complex, complex III, CIII), a multisubunit enzyme composed of 3 respiratory subunits cytochrome b, cytochrome c1 and Rieske protein, 2 core protein subunits, and additional low-molecular weight protein subunits. The complex exists as an obligatory dimer and forms supercomplexes (SCs) in the inner mitochondrial membrane with cytochrome c oxidase (complex IV, CIV).</text>
</comment>
<dbReference type="AlphaFoldDB" id="A0A9R1SVU6"/>
<evidence type="ECO:0000256" key="5">
    <source>
        <dbReference type="ARBA" id="ARBA00022660"/>
    </source>
</evidence>
<keyword evidence="13" id="KW-1185">Reference proteome</keyword>
<dbReference type="OrthoDB" id="425749at2759"/>
<evidence type="ECO:0000256" key="3">
    <source>
        <dbReference type="ARBA" id="ARBA00016323"/>
    </source>
</evidence>
<evidence type="ECO:0000256" key="8">
    <source>
        <dbReference type="ARBA" id="ARBA00023128"/>
    </source>
</evidence>
<dbReference type="PIRSF" id="PIRSF000022">
    <property type="entry name" value="Bc1_14K"/>
    <property type="match status" value="1"/>
</dbReference>
<dbReference type="SUPFAM" id="SSF81524">
    <property type="entry name" value="14 kDa protein of cytochrome bc1 complex (Ubiquinol-cytochrome c reductase)"/>
    <property type="match status" value="1"/>
</dbReference>
<dbReference type="InterPro" id="IPR036544">
    <property type="entry name" value="QCR7_sf"/>
</dbReference>
<organism evidence="13 14">
    <name type="scientific">Fopius arisanus</name>
    <dbReference type="NCBI Taxonomy" id="64838"/>
    <lineage>
        <taxon>Eukaryota</taxon>
        <taxon>Metazoa</taxon>
        <taxon>Ecdysozoa</taxon>
        <taxon>Arthropoda</taxon>
        <taxon>Hexapoda</taxon>
        <taxon>Insecta</taxon>
        <taxon>Pterygota</taxon>
        <taxon>Neoptera</taxon>
        <taxon>Endopterygota</taxon>
        <taxon>Hymenoptera</taxon>
        <taxon>Apocrita</taxon>
        <taxon>Ichneumonoidea</taxon>
        <taxon>Braconidae</taxon>
        <taxon>Opiinae</taxon>
        <taxon>Fopius</taxon>
    </lineage>
</organism>
<evidence type="ECO:0000256" key="10">
    <source>
        <dbReference type="ARBA" id="ARBA00038521"/>
    </source>
</evidence>
<dbReference type="InterPro" id="IPR003197">
    <property type="entry name" value="QCR7"/>
</dbReference>
<keyword evidence="6 12" id="KW-0999">Mitochondrion inner membrane</keyword>
<dbReference type="Pfam" id="PF02271">
    <property type="entry name" value="UCR_14kD"/>
    <property type="match status" value="1"/>
</dbReference>
<name>A0A9R1SVU6_9HYME</name>
<evidence type="ECO:0000256" key="11">
    <source>
        <dbReference type="ARBA" id="ARBA00046393"/>
    </source>
</evidence>
<keyword evidence="4 12" id="KW-0813">Transport</keyword>
<comment type="similarity">
    <text evidence="2 12">Belongs to the UQCRB/QCR7 family.</text>
</comment>
<keyword evidence="9 12" id="KW-0472">Membrane</keyword>
<evidence type="ECO:0000256" key="9">
    <source>
        <dbReference type="ARBA" id="ARBA00023136"/>
    </source>
</evidence>
<dbReference type="GeneID" id="105263544"/>
<evidence type="ECO:0000256" key="2">
    <source>
        <dbReference type="ARBA" id="ARBA00008554"/>
    </source>
</evidence>
<evidence type="ECO:0000313" key="13">
    <source>
        <dbReference type="Proteomes" id="UP000694866"/>
    </source>
</evidence>
<dbReference type="GO" id="GO:0006122">
    <property type="term" value="P:mitochondrial electron transport, ubiquinol to cytochrome c"/>
    <property type="evidence" value="ECO:0007669"/>
    <property type="project" value="InterPro"/>
</dbReference>
<dbReference type="GO" id="GO:0045275">
    <property type="term" value="C:respiratory chain complex III"/>
    <property type="evidence" value="ECO:0007669"/>
    <property type="project" value="InterPro"/>
</dbReference>
<keyword evidence="7 12" id="KW-0249">Electron transport</keyword>
<accession>A0A9R1SVU6</accession>
<evidence type="ECO:0000256" key="12">
    <source>
        <dbReference type="PIRNR" id="PIRNR000022"/>
    </source>
</evidence>
<protein>
    <recommendedName>
        <fullName evidence="3 12">Cytochrome b-c1 complex subunit 7</fullName>
    </recommendedName>
</protein>
<dbReference type="RefSeq" id="XP_011298108.1">
    <property type="nucleotide sequence ID" value="XM_011299806.1"/>
</dbReference>
<comment type="subcellular location">
    <subcellularLocation>
        <location evidence="1">Mitochondrion inner membrane</location>
        <topology evidence="1">Peripheral membrane protein</topology>
        <orientation evidence="1">Matrix side</orientation>
    </subcellularLocation>
</comment>
<evidence type="ECO:0000313" key="14">
    <source>
        <dbReference type="RefSeq" id="XP_011298108.1"/>
    </source>
</evidence>
<sequence length="108" mass="13223">MAARKTNFLFNASVKQWAYDLSRFNQYGLRHDDCLYETPEVQEAIRRLPAHVYDERTFRLVRAMQLSCNKVVLPKEQWTKREEDVHYLRPYLDEVLKEKKEKEDWDRE</sequence>
<dbReference type="PANTHER" id="PTHR12022">
    <property type="entry name" value="UBIQUINOL-CYTOCHROME C REDUCTASE COMPLEX 14 KD PROTEIN"/>
    <property type="match status" value="1"/>
</dbReference>
<dbReference type="Gene3D" id="1.10.1090.10">
    <property type="entry name" value="Cytochrome b-c1 complex subunit 7"/>
    <property type="match status" value="1"/>
</dbReference>
<comment type="subunit">
    <text evidence="11">Component of the ubiquinol-cytochrome c oxidoreductase (cytochrome b-c1 complex, complex III, CIII), a multisubunit enzyme composed of 11 subunits. The complex is composed of 3 respiratory subunits cytochrome b, cytochrome c1 and Rieske protein UQCRFS1, 2 core protein subunits UQCRC1/QCR1 and UQCRC2/QCR2, and 6 low-molecular weight protein subunits UQCRH/QCR6, UQCRB/QCR7, UQCRQ/QCR8, UQCR10/QCR9, UQCR11/QCR10 and subunit 9, the cleavage product of Rieske protein UQCRFS1. The complex exists as an obligatory dimer and forms supercomplexes (SCs) in the inner mitochondrial membrane with NADH-ubiquinone oxidoreductase (complex I, CI) and cytochrome c oxidase (complex IV, CIV), resulting in different assemblies (supercomplex SCI(1)III(2)IV(1) and megacomplex MCI(2)III(2)IV(2)).</text>
</comment>